<comment type="similarity">
    <text evidence="2">In the C-terminal section; belongs to the pectinesterase family.</text>
</comment>
<proteinExistence type="inferred from homology"/>
<dbReference type="InterPro" id="IPR006501">
    <property type="entry name" value="Pectinesterase_inhib_dom"/>
</dbReference>
<accession>A0AAW2WGM3</accession>
<evidence type="ECO:0000313" key="9">
    <source>
        <dbReference type="EMBL" id="KAL0440648.1"/>
    </source>
</evidence>
<evidence type="ECO:0000256" key="1">
    <source>
        <dbReference type="ARBA" id="ARBA00006027"/>
    </source>
</evidence>
<dbReference type="SMART" id="SM00856">
    <property type="entry name" value="PMEI"/>
    <property type="match status" value="2"/>
</dbReference>
<feature type="transmembrane region" description="Helical" evidence="7">
    <location>
        <begin position="30"/>
        <end position="54"/>
    </location>
</feature>
<keyword evidence="5" id="KW-1015">Disulfide bond</keyword>
<dbReference type="CDD" id="cd15798">
    <property type="entry name" value="PMEI-like_3"/>
    <property type="match status" value="1"/>
</dbReference>
<protein>
    <recommendedName>
        <fullName evidence="3">pectinesterase</fullName>
        <ecNumber evidence="3">3.1.1.11</ecNumber>
    </recommendedName>
</protein>
<dbReference type="PANTHER" id="PTHR31080:SF303">
    <property type="entry name" value="PECTINESTERASE 1-LIKE"/>
    <property type="match status" value="1"/>
</dbReference>
<keyword evidence="4" id="KW-0732">Signal</keyword>
<organism evidence="9">
    <name type="scientific">Sesamum radiatum</name>
    <name type="common">Black benniseed</name>
    <dbReference type="NCBI Taxonomy" id="300843"/>
    <lineage>
        <taxon>Eukaryota</taxon>
        <taxon>Viridiplantae</taxon>
        <taxon>Streptophyta</taxon>
        <taxon>Embryophyta</taxon>
        <taxon>Tracheophyta</taxon>
        <taxon>Spermatophyta</taxon>
        <taxon>Magnoliopsida</taxon>
        <taxon>eudicotyledons</taxon>
        <taxon>Gunneridae</taxon>
        <taxon>Pentapetalae</taxon>
        <taxon>asterids</taxon>
        <taxon>lamiids</taxon>
        <taxon>Lamiales</taxon>
        <taxon>Pedaliaceae</taxon>
        <taxon>Sesamum</taxon>
    </lineage>
</organism>
<keyword evidence="6" id="KW-0325">Glycoprotein</keyword>
<comment type="caution">
    <text evidence="9">The sequence shown here is derived from an EMBL/GenBank/DDBJ whole genome shotgun (WGS) entry which is preliminary data.</text>
</comment>
<dbReference type="EC" id="3.1.1.11" evidence="3"/>
<dbReference type="InterPro" id="IPR051955">
    <property type="entry name" value="PME_Inhibitor"/>
</dbReference>
<keyword evidence="7" id="KW-1133">Transmembrane helix</keyword>
<reference evidence="9" key="2">
    <citation type="journal article" date="2024" name="Plant">
        <title>Genomic evolution and insights into agronomic trait innovations of Sesamum species.</title>
        <authorList>
            <person name="Miao H."/>
            <person name="Wang L."/>
            <person name="Qu L."/>
            <person name="Liu H."/>
            <person name="Sun Y."/>
            <person name="Le M."/>
            <person name="Wang Q."/>
            <person name="Wei S."/>
            <person name="Zheng Y."/>
            <person name="Lin W."/>
            <person name="Duan Y."/>
            <person name="Cao H."/>
            <person name="Xiong S."/>
            <person name="Wang X."/>
            <person name="Wei L."/>
            <person name="Li C."/>
            <person name="Ma Q."/>
            <person name="Ju M."/>
            <person name="Zhao R."/>
            <person name="Li G."/>
            <person name="Mu C."/>
            <person name="Tian Q."/>
            <person name="Mei H."/>
            <person name="Zhang T."/>
            <person name="Gao T."/>
            <person name="Zhang H."/>
        </authorList>
    </citation>
    <scope>NUCLEOTIDE SEQUENCE</scope>
    <source>
        <strain evidence="9">G02</strain>
    </source>
</reference>
<dbReference type="InterPro" id="IPR035513">
    <property type="entry name" value="Invertase/methylesterase_inhib"/>
</dbReference>
<dbReference type="EMBL" id="JACGWJ010000001">
    <property type="protein sequence ID" value="KAL0440648.1"/>
    <property type="molecule type" value="Genomic_DNA"/>
</dbReference>
<keyword evidence="7" id="KW-0812">Transmembrane</keyword>
<evidence type="ECO:0000259" key="8">
    <source>
        <dbReference type="SMART" id="SM00856"/>
    </source>
</evidence>
<dbReference type="FunFam" id="1.20.140.40:FF:000010">
    <property type="entry name" value="Pectinesterase"/>
    <property type="match status" value="1"/>
</dbReference>
<dbReference type="NCBIfam" id="TIGR01614">
    <property type="entry name" value="PME_inhib"/>
    <property type="match status" value="1"/>
</dbReference>
<evidence type="ECO:0000256" key="6">
    <source>
        <dbReference type="ARBA" id="ARBA00023180"/>
    </source>
</evidence>
<gene>
    <name evidence="9" type="ORF">Sradi_0003700</name>
</gene>
<evidence type="ECO:0000256" key="3">
    <source>
        <dbReference type="ARBA" id="ARBA00013229"/>
    </source>
</evidence>
<feature type="transmembrane region" description="Helical" evidence="7">
    <location>
        <begin position="251"/>
        <end position="272"/>
    </location>
</feature>
<feature type="domain" description="Pectinesterase inhibitor" evidence="8">
    <location>
        <begin position="290"/>
        <end position="438"/>
    </location>
</feature>
<sequence>MKSIHDAGPKTSLLGEEDVALSTFRRRNKILILVFLLFSVCITVVIAVIIIYLVRNGSSMSGKPTLLNPALQAFCFVASDRPSCIKTFNPIIKGKSVSDPNQILTLSLQRAIKELENVIPLVQSNTVRIRDGNDQTVAAFKNCSTSLIDALSQTRDALGKMRANPFVEAQSDEQRAEMVSQITAVEQSLGSCIEDLETVEATDVSEVRAKVFDAKAYVNSGGDFLLRLRQSKPLDDHSNPPANHRRRRSRIIAVSLVVFLTLIIAALVSALIHESATESDEPEPSQLASNSAEHLKTVCSVTRYPDSCFSSISPLNSPPSNSPLRFFNLSLHASVLEVSSLKNLLTVPTDEPAMKDCAELFDDAASQLRRSAELICVGSGEKALTEMKISDLQTWISAAMTDQETCLDGLAETGSTALDEFKLKVQKSQEYMSNTLAILNNIQSLFDKFGLTMP</sequence>
<dbReference type="GO" id="GO:0030599">
    <property type="term" value="F:pectinesterase activity"/>
    <property type="evidence" value="ECO:0007669"/>
    <property type="project" value="UniProtKB-EC"/>
</dbReference>
<comment type="similarity">
    <text evidence="1">In the N-terminal section; belongs to the PMEI family.</text>
</comment>
<dbReference type="SUPFAM" id="SSF101148">
    <property type="entry name" value="Plant invertase/pectin methylesterase inhibitor"/>
    <property type="match status" value="2"/>
</dbReference>
<evidence type="ECO:0000256" key="2">
    <source>
        <dbReference type="ARBA" id="ARBA00007786"/>
    </source>
</evidence>
<feature type="domain" description="Pectinesterase inhibitor" evidence="8">
    <location>
        <begin position="66"/>
        <end position="217"/>
    </location>
</feature>
<dbReference type="Gene3D" id="1.20.140.40">
    <property type="entry name" value="Invertase/pectin methylesterase inhibitor family protein"/>
    <property type="match status" value="2"/>
</dbReference>
<reference evidence="9" key="1">
    <citation type="submission" date="2020-06" db="EMBL/GenBank/DDBJ databases">
        <authorList>
            <person name="Li T."/>
            <person name="Hu X."/>
            <person name="Zhang T."/>
            <person name="Song X."/>
            <person name="Zhang H."/>
            <person name="Dai N."/>
            <person name="Sheng W."/>
            <person name="Hou X."/>
            <person name="Wei L."/>
        </authorList>
    </citation>
    <scope>NUCLEOTIDE SEQUENCE</scope>
    <source>
        <strain evidence="9">G02</strain>
        <tissue evidence="9">Leaf</tissue>
    </source>
</reference>
<dbReference type="PANTHER" id="PTHR31080">
    <property type="entry name" value="PECTINESTERASE INHIBITOR-LIKE"/>
    <property type="match status" value="1"/>
</dbReference>
<keyword evidence="7" id="KW-0472">Membrane</keyword>
<evidence type="ECO:0000256" key="5">
    <source>
        <dbReference type="ARBA" id="ARBA00023157"/>
    </source>
</evidence>
<evidence type="ECO:0000256" key="7">
    <source>
        <dbReference type="SAM" id="Phobius"/>
    </source>
</evidence>
<dbReference type="GO" id="GO:0004857">
    <property type="term" value="F:enzyme inhibitor activity"/>
    <property type="evidence" value="ECO:0007669"/>
    <property type="project" value="InterPro"/>
</dbReference>
<dbReference type="Pfam" id="PF04043">
    <property type="entry name" value="PMEI"/>
    <property type="match status" value="2"/>
</dbReference>
<dbReference type="AlphaFoldDB" id="A0AAW2WGM3"/>
<name>A0AAW2WGM3_SESRA</name>
<evidence type="ECO:0000256" key="4">
    <source>
        <dbReference type="ARBA" id="ARBA00022729"/>
    </source>
</evidence>